<evidence type="ECO:0000256" key="2">
    <source>
        <dbReference type="SAM" id="MobiDB-lite"/>
    </source>
</evidence>
<feature type="domain" description="RNA polymerase II assembly factor Rtp1 C-terminal" evidence="3">
    <location>
        <begin position="737"/>
        <end position="861"/>
    </location>
</feature>
<proteinExistence type="inferred from homology"/>
<evidence type="ECO:0000313" key="4">
    <source>
        <dbReference type="EMBL" id="KIO24996.1"/>
    </source>
</evidence>
<keyword evidence="5" id="KW-1185">Reference proteome</keyword>
<feature type="compositionally biased region" description="Polar residues" evidence="2">
    <location>
        <begin position="603"/>
        <end position="620"/>
    </location>
</feature>
<dbReference type="InterPro" id="IPR019451">
    <property type="entry name" value="Rtp1_C1"/>
</dbReference>
<feature type="region of interest" description="Disordered" evidence="2">
    <location>
        <begin position="598"/>
        <end position="651"/>
    </location>
</feature>
<dbReference type="InterPro" id="IPR016024">
    <property type="entry name" value="ARM-type_fold"/>
</dbReference>
<evidence type="ECO:0000259" key="3">
    <source>
        <dbReference type="Pfam" id="PF10363"/>
    </source>
</evidence>
<dbReference type="PANTHER" id="PTHR20959">
    <property type="entry name" value="TRANSPORT AND GOLGI ORGANIZATION PROTEIN 6 FAMILY MEMBER"/>
    <property type="match status" value="1"/>
</dbReference>
<reference evidence="4 5" key="1">
    <citation type="submission" date="2014-04" db="EMBL/GenBank/DDBJ databases">
        <authorList>
            <consortium name="DOE Joint Genome Institute"/>
            <person name="Kuo A."/>
            <person name="Girlanda M."/>
            <person name="Perotto S."/>
            <person name="Kohler A."/>
            <person name="Nagy L.G."/>
            <person name="Floudas D."/>
            <person name="Copeland A."/>
            <person name="Barry K.W."/>
            <person name="Cichocki N."/>
            <person name="Veneault-Fourrey C."/>
            <person name="LaButti K."/>
            <person name="Lindquist E.A."/>
            <person name="Lipzen A."/>
            <person name="Lundell T."/>
            <person name="Morin E."/>
            <person name="Murat C."/>
            <person name="Sun H."/>
            <person name="Tunlid A."/>
            <person name="Henrissat B."/>
            <person name="Grigoriev I.V."/>
            <person name="Hibbett D.S."/>
            <person name="Martin F."/>
            <person name="Nordberg H.P."/>
            <person name="Cantor M.N."/>
            <person name="Hua S.X."/>
        </authorList>
    </citation>
    <scope>NUCLEOTIDE SEQUENCE [LARGE SCALE GENOMIC DNA]</scope>
    <source>
        <strain evidence="4 5">MUT 4182</strain>
    </source>
</reference>
<name>A0A0C3QFR4_9AGAM</name>
<dbReference type="GO" id="GO:0009306">
    <property type="term" value="P:protein secretion"/>
    <property type="evidence" value="ECO:0007669"/>
    <property type="project" value="TreeGrafter"/>
</dbReference>
<dbReference type="Gene3D" id="1.25.10.10">
    <property type="entry name" value="Leucine-rich Repeat Variant"/>
    <property type="match status" value="1"/>
</dbReference>
<dbReference type="Proteomes" id="UP000054248">
    <property type="component" value="Unassembled WGS sequence"/>
</dbReference>
<comment type="similarity">
    <text evidence="1">Belongs to the Tango6 family.</text>
</comment>
<feature type="compositionally biased region" description="Acidic residues" evidence="2">
    <location>
        <begin position="639"/>
        <end position="651"/>
    </location>
</feature>
<reference evidence="5" key="2">
    <citation type="submission" date="2015-01" db="EMBL/GenBank/DDBJ databases">
        <title>Evolutionary Origins and Diversification of the Mycorrhizal Mutualists.</title>
        <authorList>
            <consortium name="DOE Joint Genome Institute"/>
            <consortium name="Mycorrhizal Genomics Consortium"/>
            <person name="Kohler A."/>
            <person name="Kuo A."/>
            <person name="Nagy L.G."/>
            <person name="Floudas D."/>
            <person name="Copeland A."/>
            <person name="Barry K.W."/>
            <person name="Cichocki N."/>
            <person name="Veneault-Fourrey C."/>
            <person name="LaButti K."/>
            <person name="Lindquist E.A."/>
            <person name="Lipzen A."/>
            <person name="Lundell T."/>
            <person name="Morin E."/>
            <person name="Murat C."/>
            <person name="Riley R."/>
            <person name="Ohm R."/>
            <person name="Sun H."/>
            <person name="Tunlid A."/>
            <person name="Henrissat B."/>
            <person name="Grigoriev I.V."/>
            <person name="Hibbett D.S."/>
            <person name="Martin F."/>
        </authorList>
    </citation>
    <scope>NUCLEOTIDE SEQUENCE [LARGE SCALE GENOMIC DNA]</scope>
    <source>
        <strain evidence="5">MUT 4182</strain>
    </source>
</reference>
<dbReference type="Pfam" id="PF10363">
    <property type="entry name" value="RTP1_C1"/>
    <property type="match status" value="1"/>
</dbReference>
<dbReference type="STRING" id="1051891.A0A0C3QFR4"/>
<protein>
    <recommendedName>
        <fullName evidence="3">RNA polymerase II assembly factor Rtp1 C-terminal domain-containing protein</fullName>
    </recommendedName>
</protein>
<dbReference type="PANTHER" id="PTHR20959:SF1">
    <property type="entry name" value="TRANSPORT AND GOLGI ORGANIZATION PROTEIN 6 HOMOLOG"/>
    <property type="match status" value="1"/>
</dbReference>
<feature type="region of interest" description="Disordered" evidence="2">
    <location>
        <begin position="929"/>
        <end position="974"/>
    </location>
</feature>
<gene>
    <name evidence="4" type="ORF">M407DRAFT_25638</name>
</gene>
<organism evidence="4 5">
    <name type="scientific">Tulasnella calospora MUT 4182</name>
    <dbReference type="NCBI Taxonomy" id="1051891"/>
    <lineage>
        <taxon>Eukaryota</taxon>
        <taxon>Fungi</taxon>
        <taxon>Dikarya</taxon>
        <taxon>Basidiomycota</taxon>
        <taxon>Agaricomycotina</taxon>
        <taxon>Agaricomycetes</taxon>
        <taxon>Cantharellales</taxon>
        <taxon>Tulasnellaceae</taxon>
        <taxon>Tulasnella</taxon>
    </lineage>
</organism>
<evidence type="ECO:0000256" key="1">
    <source>
        <dbReference type="ARBA" id="ARBA00005724"/>
    </source>
</evidence>
<dbReference type="InterPro" id="IPR011989">
    <property type="entry name" value="ARM-like"/>
</dbReference>
<evidence type="ECO:0000313" key="5">
    <source>
        <dbReference type="Proteomes" id="UP000054248"/>
    </source>
</evidence>
<dbReference type="EMBL" id="KN823050">
    <property type="protein sequence ID" value="KIO24996.1"/>
    <property type="molecule type" value="Genomic_DNA"/>
</dbReference>
<sequence length="1086" mass="117215">MPSDAASDLKSLLSAASVLAGSGEKNKKKVGSNVVDVLKSRLLEFHELPSGSSFPNSIVGETQDCIQGLTTHQVEESTGDTSLWLIGQVNQMLVSEKVDDAPSIGLRDLVTLRTLVAIAFRWAIITRLDRVLKYWSQLSSDTAGTSSGGLVELDDIGEIKNVYNSLSDKIRTLLLLLPGQKSAPTPEHRPLAFLIIPQHVTPLLKACVALGWGPDKPESMDMQRSVHSVLEMVPTSQAIASLGAILAQFGLSTLRSTCGKLLSEQLLKPEGVRGLFSAVLGDDPSVGEAVPLMKLEHIARVLGAVPSTMAVEDYYRTTVPRILAILADSQDPRIQTPTPQSHKRAAAFALSRIISVRTTIVSRILSDILHPPFFPPRPNIEPQSATPSLQTLQALFSHSDPAPTLPMHVLGPILSPLYALLAALDEVRTSDPALKELVKGLVRLWGRTVATEDAVKGWWKVIESGDGWGEDVEAYWEVIVDDAGIKNGPKPTSISLRAAIDIDSVLNGDDEEGGLQFTPSPMHLINLLKTLDRKEVASALLVRALDQYQALQAADHDPLKTLFYLRIVMEMVEQLGSTVLSDPQHVLSFVSHSIRAAEESSETTKVQKPRGSSNTPSQGMASLRIVDHDEDEGLRVTEAEEDEDSDDEGPDDLIATALNLLLATLEANESMTPVNTPLLQVILSDLEPLTLHSSSTIRPLAREARLVLTARNASTSTGQSTGTTAADDPKKVANDTYQQALKLLQDPILPVRAHGLVLLRQLIAPPKGKPAPPLDAALVPAILSIFLQSVQEDDSYIFLNAVQGLVAMVDRLGRDIMKGLMDVYAGGLLDGRPNSGMGKAELDKRVRVGEALNQSITKCGDALGLYGMLDILVPSLFHMVRLRDIPTSLRTSALSLLAQCAAASPSALIPWAADLCSGMLELLQLEGVSTRPPETGPRAARVAEKEADPKVGEGGESTAQAKQQPGRLVDRMDSEPLSLDPKLAPFRRSALHFVATLLRTTVQQAMDARRDGTPYVALDGRNFRTQPAGNRTQILDEGEAFPVELIRTIRVVLGYVRATDVDPVVKVMAGETLQLVTELELARLGV</sequence>
<dbReference type="OrthoDB" id="39591at2759"/>
<feature type="compositionally biased region" description="Basic and acidic residues" evidence="2">
    <location>
        <begin position="941"/>
        <end position="953"/>
    </location>
</feature>
<dbReference type="AlphaFoldDB" id="A0A0C3QFR4"/>
<accession>A0A0C3QFR4</accession>
<dbReference type="SUPFAM" id="SSF48371">
    <property type="entry name" value="ARM repeat"/>
    <property type="match status" value="1"/>
</dbReference>
<dbReference type="InterPro" id="IPR039600">
    <property type="entry name" value="TANGO6/Rtp1"/>
</dbReference>
<dbReference type="HOGENOM" id="CLU_005991_0_0_1"/>